<evidence type="ECO:0000313" key="1">
    <source>
        <dbReference type="EMBL" id="AJW78230.1"/>
    </source>
</evidence>
<gene>
    <name evidence="1" type="ORF">VO01_03015</name>
</gene>
<dbReference type="OrthoDB" id="3261149at2"/>
<dbReference type="KEGG" id="cmh:VO01_03015"/>
<dbReference type="Proteomes" id="UP000032604">
    <property type="component" value="Chromosome"/>
</dbReference>
<dbReference type="AlphaFoldDB" id="A0A0D5CG19"/>
<dbReference type="RefSeq" id="WP_045526748.1">
    <property type="nucleotide sequence ID" value="NZ_CP011043.1"/>
</dbReference>
<accession>A0A0D5CG19</accession>
<dbReference type="PATRIC" id="fig|33014.5.peg.634"/>
<organism evidence="1 2">
    <name type="scientific">Clavibacter michiganensis subsp. insidiosus</name>
    <dbReference type="NCBI Taxonomy" id="33014"/>
    <lineage>
        <taxon>Bacteria</taxon>
        <taxon>Bacillati</taxon>
        <taxon>Actinomycetota</taxon>
        <taxon>Actinomycetes</taxon>
        <taxon>Micrococcales</taxon>
        <taxon>Microbacteriaceae</taxon>
        <taxon>Clavibacter</taxon>
    </lineage>
</organism>
<dbReference type="EMBL" id="CP011043">
    <property type="protein sequence ID" value="AJW78230.1"/>
    <property type="molecule type" value="Genomic_DNA"/>
</dbReference>
<protein>
    <submittedName>
        <fullName evidence="1">Uncharacterized protein</fullName>
    </submittedName>
</protein>
<sequence>MTAAVGAVPGTVPEAAQRQSRVVHAGVGTAAPTTPATLLASAPAMSDADLDGLVAVLDALPDDIKSADPRTTPDYGHRLSQAIDRVTASSSVGTSTRSVTPDDALSLIGTGRAVHATDLRGSAPTARLAIDWIACGAAVAGVIAQYGLPVFKVVGWIREAREIYGSVRGLIEALSTGALAQEIPGEAAELITTLLGFDGVVAACFSPTSLEA</sequence>
<name>A0A0D5CG19_9MICO</name>
<evidence type="ECO:0000313" key="2">
    <source>
        <dbReference type="Proteomes" id="UP000032604"/>
    </source>
</evidence>
<proteinExistence type="predicted"/>
<reference evidence="1 2" key="1">
    <citation type="journal article" date="2015" name="Genome Announc.">
        <title>Complete Genome Sequence of Clavibacter michiganensis subsp. insidiosus R1-1 Using PacBio Single-Molecule Real-Time Technology.</title>
        <authorList>
            <person name="Lu Y."/>
            <person name="Samac D.A."/>
            <person name="Glazebrook J."/>
            <person name="Ishimaru C.A."/>
        </authorList>
    </citation>
    <scope>NUCLEOTIDE SEQUENCE [LARGE SCALE GENOMIC DNA]</scope>
    <source>
        <strain evidence="1 2">R1-1</strain>
    </source>
</reference>
<dbReference type="HOGENOM" id="CLU_112808_0_0_11"/>